<gene>
    <name evidence="5" type="ORF">Poli38472_013401</name>
</gene>
<feature type="compositionally biased region" description="Polar residues" evidence="4">
    <location>
        <begin position="1019"/>
        <end position="1044"/>
    </location>
</feature>
<keyword evidence="6" id="KW-1185">Reference proteome</keyword>
<reference evidence="5" key="1">
    <citation type="submission" date="2019-03" db="EMBL/GenBank/DDBJ databases">
        <title>Long read genome sequence of the mycoparasitic Pythium oligandrum ATCC 38472 isolated from sugarbeet rhizosphere.</title>
        <authorList>
            <person name="Gaulin E."/>
        </authorList>
    </citation>
    <scope>NUCLEOTIDE SEQUENCE</scope>
    <source>
        <strain evidence="5">ATCC 38472_TT</strain>
    </source>
</reference>
<dbReference type="SUPFAM" id="SSF48403">
    <property type="entry name" value="Ankyrin repeat"/>
    <property type="match status" value="1"/>
</dbReference>
<proteinExistence type="predicted"/>
<protein>
    <submittedName>
        <fullName evidence="5">Uncharacterized protein</fullName>
    </submittedName>
</protein>
<evidence type="ECO:0000256" key="4">
    <source>
        <dbReference type="SAM" id="MobiDB-lite"/>
    </source>
</evidence>
<comment type="caution">
    <text evidence="5">The sequence shown here is derived from an EMBL/GenBank/DDBJ whole genome shotgun (WGS) entry which is preliminary data.</text>
</comment>
<dbReference type="PROSITE" id="PS50088">
    <property type="entry name" value="ANK_REPEAT"/>
    <property type="match status" value="2"/>
</dbReference>
<accession>A0A8K1C8I9</accession>
<keyword evidence="2 3" id="KW-0040">ANK repeat</keyword>
<dbReference type="InterPro" id="IPR002110">
    <property type="entry name" value="Ankyrin_rpt"/>
</dbReference>
<feature type="region of interest" description="Disordered" evidence="4">
    <location>
        <begin position="141"/>
        <end position="168"/>
    </location>
</feature>
<dbReference type="InterPro" id="IPR036770">
    <property type="entry name" value="Ankyrin_rpt-contain_sf"/>
</dbReference>
<dbReference type="SMART" id="SM00248">
    <property type="entry name" value="ANK"/>
    <property type="match status" value="9"/>
</dbReference>
<dbReference type="OrthoDB" id="63488at2759"/>
<sequence length="1278" mass="141110">MKLVADGDARKTVETLTEDLTQTRRRCDLALSDAHRVLTESQARVTSFHDAYLDSLRVFYDEETQQQAKTWSLAAFQAFLSRFLPVYQDKACLAELVSALASSTEPETVSLASFDELKRALIIHTQSRFRSLEPERSSLSSLEPLIDQTPSQRRRRRSRPSPPSSSASLLTDFHCEILKKSQHWLGRWRHRVLLVRWNELELRKRPSATTSSTSTKSKKYAFQQLTGIELVALHESDPVKRHAIQLQFKPLPGSSSSSHKTLVLSTEQGLDALRSILQRVSTLALFQRLISPHDRDPRMIRVLIDAGARLDASYAARIPSRRVPFPITPLQAAFLSHGDNNQDESDAWLERMTTLVCEHGADARSLLQWQFATHALFGSEALRHRTLRLLDASLVDQASPAVLPLIAMGSDAAQWTLLLYLCAQGDVINVRRLLAVLGNREKYQDEEVLSCIAHRNDDGETAFHVAIQAATALTEEKEEMALALVQLVYDRIGGASPYWDSFLKASAIEPTPLMLLAVRSRLWRVVLWLLENVEGAEPLIAKDSSNASALHVALRYDAPTSVIFQLIKRFQDASPHILSARDATDTPLTLALKRQRVDIAECLLTAGVDVVVGDDHQTSPLVLALRGGHVSLSASIATQLKELKTKRESSLWMDQERGIPVIMMATEAVQVELTAWLLDAAMDTQSVWALEDQSTYETILHGLVKLHATLAHDDMFQKKAVEMLLIGVLQRISEVTWLQSKVKKTPLHLAASDRHGQQVITHLLAFLRLHVSSNVLGRLLSTPSSHQKTPLWTALAHDAPKNAMLILHVLASTPDVSLSVEACVNASVNGSSALHLACMSPQDPVMLLLTQFMLSMGAYGGVWDSKGRLPLHLAVEQQCDARFVHVFANHSPQSVNAWTEAKDDDAVSETPLLTAIRSGNLPAFHALIRCGADIRVRTPRSRWNVLEFTVSTKSFQSHDLLRALLALEASIPGSSDAAAAIKDALGPAQALSMPTDLTIPPPVLCITTPSIQTTDKLTLCRSSPSSPDASKLVRSTSGSASTSPVRPGSALRRTSTRTLLLTSPVNSPSPMILDEATLAFLREEEKATLMLVAQEAKREAQDWLNKRSGQKKLLSEARAQLQAREVNGEDEQQVVDEYKTQAAKRFIDKHVADAVAEAQMEIEREKQLIFQDTGMYPGDSHAKPEDDEESTENGSRLPRTASLSGSMLLRASSSSFRSTVLTSERSGTWLSTASTGNEEDKSGTFIVEQDEAMDDVAAPNPLERPSFLHLISERQSMP</sequence>
<feature type="region of interest" description="Disordered" evidence="4">
    <location>
        <begin position="1019"/>
        <end position="1056"/>
    </location>
</feature>
<keyword evidence="1" id="KW-0677">Repeat</keyword>
<dbReference type="Pfam" id="PF13606">
    <property type="entry name" value="Ank_3"/>
    <property type="match status" value="1"/>
</dbReference>
<dbReference type="PANTHER" id="PTHR24198">
    <property type="entry name" value="ANKYRIN REPEAT AND PROTEIN KINASE DOMAIN-CONTAINING PROTEIN"/>
    <property type="match status" value="1"/>
</dbReference>
<feature type="repeat" description="ANK" evidence="3">
    <location>
        <begin position="907"/>
        <end position="939"/>
    </location>
</feature>
<dbReference type="Gene3D" id="1.25.40.20">
    <property type="entry name" value="Ankyrin repeat-containing domain"/>
    <property type="match status" value="3"/>
</dbReference>
<feature type="region of interest" description="Disordered" evidence="4">
    <location>
        <begin position="1173"/>
        <end position="1204"/>
    </location>
</feature>
<evidence type="ECO:0000313" key="6">
    <source>
        <dbReference type="Proteomes" id="UP000794436"/>
    </source>
</evidence>
<evidence type="ECO:0000313" key="5">
    <source>
        <dbReference type="EMBL" id="TMW57927.1"/>
    </source>
</evidence>
<dbReference type="Proteomes" id="UP000794436">
    <property type="component" value="Unassembled WGS sequence"/>
</dbReference>
<feature type="repeat" description="ANK" evidence="3">
    <location>
        <begin position="583"/>
        <end position="615"/>
    </location>
</feature>
<evidence type="ECO:0000256" key="1">
    <source>
        <dbReference type="ARBA" id="ARBA00022737"/>
    </source>
</evidence>
<dbReference type="EMBL" id="SPLM01000113">
    <property type="protein sequence ID" value="TMW57927.1"/>
    <property type="molecule type" value="Genomic_DNA"/>
</dbReference>
<organism evidence="5 6">
    <name type="scientific">Pythium oligandrum</name>
    <name type="common">Mycoparasitic fungus</name>
    <dbReference type="NCBI Taxonomy" id="41045"/>
    <lineage>
        <taxon>Eukaryota</taxon>
        <taxon>Sar</taxon>
        <taxon>Stramenopiles</taxon>
        <taxon>Oomycota</taxon>
        <taxon>Peronosporomycetes</taxon>
        <taxon>Pythiales</taxon>
        <taxon>Pythiaceae</taxon>
        <taxon>Pythium</taxon>
    </lineage>
</organism>
<dbReference type="PANTHER" id="PTHR24198:SF165">
    <property type="entry name" value="ANKYRIN REPEAT-CONTAINING PROTEIN-RELATED"/>
    <property type="match status" value="1"/>
</dbReference>
<dbReference type="AlphaFoldDB" id="A0A8K1C8I9"/>
<name>A0A8K1C8I9_PYTOL</name>
<evidence type="ECO:0000256" key="2">
    <source>
        <dbReference type="ARBA" id="ARBA00023043"/>
    </source>
</evidence>
<evidence type="ECO:0000256" key="3">
    <source>
        <dbReference type="PROSITE-ProRule" id="PRU00023"/>
    </source>
</evidence>